<protein>
    <recommendedName>
        <fullName evidence="6">Autophagy protein 5</fullName>
    </recommendedName>
</protein>
<dbReference type="GO" id="GO:0034274">
    <property type="term" value="C:Atg12-Atg5-Atg16 complex"/>
    <property type="evidence" value="ECO:0007669"/>
    <property type="project" value="TreeGrafter"/>
</dbReference>
<evidence type="ECO:0000256" key="1">
    <source>
        <dbReference type="ARBA" id="ARBA00004623"/>
    </source>
</evidence>
<dbReference type="GO" id="GO:0019776">
    <property type="term" value="F:Atg8-family ligase activity"/>
    <property type="evidence" value="ECO:0007669"/>
    <property type="project" value="TreeGrafter"/>
</dbReference>
<evidence type="ECO:0000259" key="10">
    <source>
        <dbReference type="Pfam" id="PF20638"/>
    </source>
</evidence>
<dbReference type="GO" id="GO:0061908">
    <property type="term" value="C:phagophore"/>
    <property type="evidence" value="ECO:0007669"/>
    <property type="project" value="TreeGrafter"/>
</dbReference>
<feature type="region of interest" description="Disordered" evidence="7">
    <location>
        <begin position="1"/>
        <end position="25"/>
    </location>
</feature>
<sequence length="284" mass="30489">MASPSSASPRSPSSPLPSSSSSPASLPQTLWGLQIPLHITHTSQPTTAPFITSVPRFGYLALLLPRLSAYFGAPCSSFHHEHVQLRNLALGLLVDLYQPQALPWRLVVGDGPEWDIADTFMNSAKEADFVRHGNAKQIMSLSKGNTTALWNAVQDNDYGAFAKINYHLLNAPIALRNVPLRIYIPSSPPSAKTSGGGDDDAAAAAGSFKVMQTLVQPRLSNRASQTLGVALKNILPALFPSSRDPVLANVVLHGAPVPFKAPLEELMREASYPDGWLCLVVVLL</sequence>
<keyword evidence="6" id="KW-0472">Membrane</keyword>
<dbReference type="Pfam" id="PF20637">
    <property type="entry name" value="ATG5_HBR"/>
    <property type="match status" value="1"/>
</dbReference>
<dbReference type="Pfam" id="PF20638">
    <property type="entry name" value="ATG5_UblA"/>
    <property type="match status" value="1"/>
</dbReference>
<feature type="domain" description="Autophagy protein ATG5 UblB" evidence="8">
    <location>
        <begin position="177"/>
        <end position="281"/>
    </location>
</feature>
<keyword evidence="3 6" id="KW-1017">Isopeptide bond</keyword>
<evidence type="ECO:0000256" key="6">
    <source>
        <dbReference type="RuleBase" id="RU361202"/>
    </source>
</evidence>
<dbReference type="InterPro" id="IPR048939">
    <property type="entry name" value="ATG5_UblA"/>
</dbReference>
<dbReference type="Gene3D" id="3.10.20.620">
    <property type="match status" value="1"/>
</dbReference>
<dbReference type="PANTHER" id="PTHR13040">
    <property type="entry name" value="AUTOPHAGY PROTEIN 5"/>
    <property type="match status" value="1"/>
</dbReference>
<dbReference type="GO" id="GO:0005776">
    <property type="term" value="C:autophagosome"/>
    <property type="evidence" value="ECO:0007669"/>
    <property type="project" value="TreeGrafter"/>
</dbReference>
<feature type="domain" description="Autophagy protein ATG5 alpha-helical bundle region" evidence="9">
    <location>
        <begin position="116"/>
        <end position="170"/>
    </location>
</feature>
<evidence type="ECO:0000313" key="11">
    <source>
        <dbReference type="EMBL" id="KAK0616035.1"/>
    </source>
</evidence>
<evidence type="ECO:0000256" key="5">
    <source>
        <dbReference type="ARBA" id="ARBA00023006"/>
    </source>
</evidence>
<evidence type="ECO:0000256" key="2">
    <source>
        <dbReference type="ARBA" id="ARBA00006910"/>
    </source>
</evidence>
<evidence type="ECO:0000256" key="3">
    <source>
        <dbReference type="ARBA" id="ARBA00022499"/>
    </source>
</evidence>
<dbReference type="InterPro" id="IPR007239">
    <property type="entry name" value="Atg5"/>
</dbReference>
<dbReference type="GO" id="GO:0000422">
    <property type="term" value="P:autophagy of mitochondrion"/>
    <property type="evidence" value="ECO:0007669"/>
    <property type="project" value="TreeGrafter"/>
</dbReference>
<proteinExistence type="inferred from homology"/>
<evidence type="ECO:0000256" key="7">
    <source>
        <dbReference type="SAM" id="MobiDB-lite"/>
    </source>
</evidence>
<feature type="domain" description="Autophagy protein ATG5 UblA" evidence="10">
    <location>
        <begin position="33"/>
        <end position="108"/>
    </location>
</feature>
<dbReference type="PANTHER" id="PTHR13040:SF2">
    <property type="entry name" value="AUTOPHAGY PROTEIN 5"/>
    <property type="match status" value="1"/>
</dbReference>
<gene>
    <name evidence="11" type="ORF">B0T17DRAFT_619608</name>
</gene>
<accession>A0AA39WIN4</accession>
<dbReference type="GO" id="GO:0006995">
    <property type="term" value="P:cellular response to nitrogen starvation"/>
    <property type="evidence" value="ECO:0007669"/>
    <property type="project" value="TreeGrafter"/>
</dbReference>
<name>A0AA39WIN4_9PEZI</name>
<dbReference type="GO" id="GO:0034045">
    <property type="term" value="C:phagophore assembly site membrane"/>
    <property type="evidence" value="ECO:0007669"/>
    <property type="project" value="UniProtKB-SubCell"/>
</dbReference>
<keyword evidence="6" id="KW-0813">Transport</keyword>
<dbReference type="GO" id="GO:0044233">
    <property type="term" value="C:mitochondria-associated endoplasmic reticulum membrane contact site"/>
    <property type="evidence" value="ECO:0007669"/>
    <property type="project" value="TreeGrafter"/>
</dbReference>
<dbReference type="GO" id="GO:0034727">
    <property type="term" value="P:piecemeal microautophagy of the nucleus"/>
    <property type="evidence" value="ECO:0007669"/>
    <property type="project" value="TreeGrafter"/>
</dbReference>
<dbReference type="InterPro" id="IPR042526">
    <property type="entry name" value="Atg5_HR"/>
</dbReference>
<comment type="caution">
    <text evidence="11">The sequence shown here is derived from an EMBL/GenBank/DDBJ whole genome shotgun (WGS) entry which is preliminary data.</text>
</comment>
<dbReference type="Pfam" id="PF04106">
    <property type="entry name" value="ATG5_UblB"/>
    <property type="match status" value="1"/>
</dbReference>
<evidence type="ECO:0000259" key="8">
    <source>
        <dbReference type="Pfam" id="PF04106"/>
    </source>
</evidence>
<keyword evidence="12" id="KW-1185">Reference proteome</keyword>
<reference evidence="11" key="1">
    <citation type="submission" date="2023-06" db="EMBL/GenBank/DDBJ databases">
        <title>Genome-scale phylogeny and comparative genomics of the fungal order Sordariales.</title>
        <authorList>
            <consortium name="Lawrence Berkeley National Laboratory"/>
            <person name="Hensen N."/>
            <person name="Bonometti L."/>
            <person name="Westerberg I."/>
            <person name="Brannstrom I.O."/>
            <person name="Guillou S."/>
            <person name="Cros-Aarteil S."/>
            <person name="Calhoun S."/>
            <person name="Haridas S."/>
            <person name="Kuo A."/>
            <person name="Mondo S."/>
            <person name="Pangilinan J."/>
            <person name="Riley R."/>
            <person name="LaButti K."/>
            <person name="Andreopoulos B."/>
            <person name="Lipzen A."/>
            <person name="Chen C."/>
            <person name="Yanf M."/>
            <person name="Daum C."/>
            <person name="Ng V."/>
            <person name="Clum A."/>
            <person name="Steindorff A."/>
            <person name="Ohm R."/>
            <person name="Martin F."/>
            <person name="Silar P."/>
            <person name="Natvig D."/>
            <person name="Lalanne C."/>
            <person name="Gautier V."/>
            <person name="Ament-velasquez S.L."/>
            <person name="Kruys A."/>
            <person name="Hutchinson M.I."/>
            <person name="Powell A.J."/>
            <person name="Barry K."/>
            <person name="Miller A.N."/>
            <person name="Grigoriev I.V."/>
            <person name="Debuchy R."/>
            <person name="Gladieux P."/>
            <person name="Thoren M.H."/>
            <person name="Johannesson H."/>
        </authorList>
    </citation>
    <scope>NUCLEOTIDE SEQUENCE</scope>
    <source>
        <strain evidence="11">SMH3391-2</strain>
    </source>
</reference>
<evidence type="ECO:0000313" key="12">
    <source>
        <dbReference type="Proteomes" id="UP001174934"/>
    </source>
</evidence>
<dbReference type="InterPro" id="IPR042527">
    <property type="entry name" value="Atg5_UblA_dom_sf"/>
</dbReference>
<dbReference type="EMBL" id="JAULSR010000006">
    <property type="protein sequence ID" value="KAK0616035.1"/>
    <property type="molecule type" value="Genomic_DNA"/>
</dbReference>
<evidence type="ECO:0000256" key="4">
    <source>
        <dbReference type="ARBA" id="ARBA00022843"/>
    </source>
</evidence>
<comment type="subcellular location">
    <subcellularLocation>
        <location evidence="1 6">Preautophagosomal structure membrane</location>
        <topology evidence="1 6">Peripheral membrane protein</topology>
    </subcellularLocation>
</comment>
<comment type="function">
    <text evidence="6">Involved in cytoplasm to vacuole transport (Cvt) and autophagic vesicle formation.</text>
</comment>
<dbReference type="InterPro" id="IPR048940">
    <property type="entry name" value="ATG5_HBR"/>
</dbReference>
<dbReference type="Gene3D" id="3.10.20.90">
    <property type="entry name" value="Phosphatidylinositol 3-kinase Catalytic Subunit, Chain A, domain 1"/>
    <property type="match status" value="1"/>
</dbReference>
<comment type="subunit">
    <text evidence="6">Conjugated with ATG12.</text>
</comment>
<keyword evidence="4 6" id="KW-0832">Ubl conjugation</keyword>
<dbReference type="InterPro" id="IPR048318">
    <property type="entry name" value="ATG5_UblB"/>
</dbReference>
<dbReference type="AlphaFoldDB" id="A0AA39WIN4"/>
<organism evidence="11 12">
    <name type="scientific">Bombardia bombarda</name>
    <dbReference type="NCBI Taxonomy" id="252184"/>
    <lineage>
        <taxon>Eukaryota</taxon>
        <taxon>Fungi</taxon>
        <taxon>Dikarya</taxon>
        <taxon>Ascomycota</taxon>
        <taxon>Pezizomycotina</taxon>
        <taxon>Sordariomycetes</taxon>
        <taxon>Sordariomycetidae</taxon>
        <taxon>Sordariales</taxon>
        <taxon>Lasiosphaeriaceae</taxon>
        <taxon>Bombardia</taxon>
    </lineage>
</organism>
<evidence type="ECO:0000259" key="9">
    <source>
        <dbReference type="Pfam" id="PF20637"/>
    </source>
</evidence>
<dbReference type="Proteomes" id="UP001174934">
    <property type="component" value="Unassembled WGS sequence"/>
</dbReference>
<comment type="similarity">
    <text evidence="2 6">Belongs to the ATG5 family.</text>
</comment>
<keyword evidence="5 6" id="KW-0072">Autophagy</keyword>
<dbReference type="Gene3D" id="1.10.246.190">
    <property type="entry name" value="Autophagy protein Apg5, helix rich domain"/>
    <property type="match status" value="1"/>
</dbReference>